<sequence length="161" mass="17214">MCTRGQSTKLYSQGSIIIPAITLWHFNCLPPWHFLTSSARSGTKLARPREPPRKAPLHHHHYDHIPADSCSADLPVAVLLWGTANTSPPQQTPIGPQLGPKRAQNCYASHNGPGCPICTPTPLSRYLQTVARSRSPIASVATASTSHAGGLVAALLQSSVQ</sequence>
<keyword evidence="2" id="KW-1185">Reference proteome</keyword>
<gene>
    <name evidence="1" type="ORF">CANTADRAFT_25810</name>
</gene>
<evidence type="ECO:0000313" key="1">
    <source>
        <dbReference type="EMBL" id="ODV80084.1"/>
    </source>
</evidence>
<dbReference type="EMBL" id="KV453911">
    <property type="protein sequence ID" value="ODV80084.1"/>
    <property type="molecule type" value="Genomic_DNA"/>
</dbReference>
<dbReference type="Proteomes" id="UP000094285">
    <property type="component" value="Unassembled WGS sequence"/>
</dbReference>
<organism evidence="1 2">
    <name type="scientific">Suhomyces tanzawaensis NRRL Y-17324</name>
    <dbReference type="NCBI Taxonomy" id="984487"/>
    <lineage>
        <taxon>Eukaryota</taxon>
        <taxon>Fungi</taxon>
        <taxon>Dikarya</taxon>
        <taxon>Ascomycota</taxon>
        <taxon>Saccharomycotina</taxon>
        <taxon>Pichiomycetes</taxon>
        <taxon>Debaryomycetaceae</taxon>
        <taxon>Suhomyces</taxon>
    </lineage>
</organism>
<proteinExistence type="predicted"/>
<dbReference type="RefSeq" id="XP_020065206.1">
    <property type="nucleotide sequence ID" value="XM_020207540.1"/>
</dbReference>
<evidence type="ECO:0000313" key="2">
    <source>
        <dbReference type="Proteomes" id="UP000094285"/>
    </source>
</evidence>
<protein>
    <submittedName>
        <fullName evidence="1">Uncharacterized protein</fullName>
    </submittedName>
</protein>
<dbReference type="GeneID" id="30981677"/>
<reference evidence="2" key="1">
    <citation type="submission" date="2016-05" db="EMBL/GenBank/DDBJ databases">
        <title>Comparative genomics of biotechnologically important yeasts.</title>
        <authorList>
            <consortium name="DOE Joint Genome Institute"/>
            <person name="Riley R."/>
            <person name="Haridas S."/>
            <person name="Wolfe K.H."/>
            <person name="Lopes M.R."/>
            <person name="Hittinger C.T."/>
            <person name="Goker M."/>
            <person name="Salamov A."/>
            <person name="Wisecaver J."/>
            <person name="Long T.M."/>
            <person name="Aerts A.L."/>
            <person name="Barry K."/>
            <person name="Choi C."/>
            <person name="Clum A."/>
            <person name="Coughlan A.Y."/>
            <person name="Deshpande S."/>
            <person name="Douglass A.P."/>
            <person name="Hanson S.J."/>
            <person name="Klenk H.-P."/>
            <person name="Labutti K."/>
            <person name="Lapidus A."/>
            <person name="Lindquist E."/>
            <person name="Lipzen A."/>
            <person name="Meier-Kolthoff J.P."/>
            <person name="Ohm R.A."/>
            <person name="Otillar R.P."/>
            <person name="Pangilinan J."/>
            <person name="Peng Y."/>
            <person name="Rokas A."/>
            <person name="Rosa C.A."/>
            <person name="Scheuner C."/>
            <person name="Sibirny A.A."/>
            <person name="Slot J.C."/>
            <person name="Stielow J.B."/>
            <person name="Sun H."/>
            <person name="Kurtzman C.P."/>
            <person name="Blackwell M."/>
            <person name="Grigoriev I.V."/>
            <person name="Jeffries T.W."/>
        </authorList>
    </citation>
    <scope>NUCLEOTIDE SEQUENCE [LARGE SCALE GENOMIC DNA]</scope>
    <source>
        <strain evidence="2">NRRL Y-17324</strain>
    </source>
</reference>
<accession>A0A1E4SKQ3</accession>
<dbReference type="AlphaFoldDB" id="A0A1E4SKQ3"/>
<name>A0A1E4SKQ3_9ASCO</name>